<sequence length="201" mass="20810">MDGITPPETVVVNGVDAPFRWLTLSIDRCGVAGRKKPDNSKVSESVNGRYQLTPLVDASAPKASTSEFAEIGRRMEAVRVSLGLSRPALATENGGLSVRTLENNEGGVNEAKATTLAAYVKAGANANWLLTGDGPMLIKDLRPGPAKVNVPALSAILQGLIAAGLPQESLAAAALEFYQMNIDRGLITPDGIGCGDGKAAA</sequence>
<name>A0A840G7A3_RHOTE</name>
<organism evidence="1 2">
    <name type="scientific">Rhodocyclus tenuis</name>
    <name type="common">Rhodospirillum tenue</name>
    <dbReference type="NCBI Taxonomy" id="1066"/>
    <lineage>
        <taxon>Bacteria</taxon>
        <taxon>Pseudomonadati</taxon>
        <taxon>Pseudomonadota</taxon>
        <taxon>Betaproteobacteria</taxon>
        <taxon>Rhodocyclales</taxon>
        <taxon>Rhodocyclaceae</taxon>
        <taxon>Rhodocyclus</taxon>
    </lineage>
</organism>
<reference evidence="1 2" key="1">
    <citation type="submission" date="2020-08" db="EMBL/GenBank/DDBJ databases">
        <title>Genome sequencing of Purple Non-Sulfur Bacteria from various extreme environments.</title>
        <authorList>
            <person name="Mayer M."/>
        </authorList>
    </citation>
    <scope>NUCLEOTIDE SEQUENCE [LARGE SCALE GENOMIC DNA]</scope>
    <source>
        <strain evidence="1 2">2761</strain>
    </source>
</reference>
<dbReference type="RefSeq" id="WP_153116063.1">
    <property type="nucleotide sequence ID" value="NZ_JACIGE010000005.1"/>
</dbReference>
<dbReference type="AlphaFoldDB" id="A0A840G7A3"/>
<keyword evidence="2" id="KW-1185">Reference proteome</keyword>
<protein>
    <recommendedName>
        <fullName evidence="3">XRE family transcriptional regulator</fullName>
    </recommendedName>
</protein>
<evidence type="ECO:0000313" key="2">
    <source>
        <dbReference type="Proteomes" id="UP000587070"/>
    </source>
</evidence>
<comment type="caution">
    <text evidence="1">The sequence shown here is derived from an EMBL/GenBank/DDBJ whole genome shotgun (WGS) entry which is preliminary data.</text>
</comment>
<evidence type="ECO:0008006" key="3">
    <source>
        <dbReference type="Google" id="ProtNLM"/>
    </source>
</evidence>
<accession>A0A840G7A3</accession>
<gene>
    <name evidence="1" type="ORF">GGD90_001662</name>
</gene>
<dbReference type="OrthoDB" id="9788236at2"/>
<dbReference type="Proteomes" id="UP000587070">
    <property type="component" value="Unassembled WGS sequence"/>
</dbReference>
<proteinExistence type="predicted"/>
<evidence type="ECO:0000313" key="1">
    <source>
        <dbReference type="EMBL" id="MBB4247291.1"/>
    </source>
</evidence>
<dbReference type="EMBL" id="JACIGE010000005">
    <property type="protein sequence ID" value="MBB4247291.1"/>
    <property type="molecule type" value="Genomic_DNA"/>
</dbReference>